<protein>
    <recommendedName>
        <fullName evidence="1">Rhamnogalacturonan lyase family 11 C-terminal domain-containing protein</fullName>
    </recommendedName>
</protein>
<dbReference type="InterPro" id="IPR011047">
    <property type="entry name" value="Quinoprotein_ADH-like_sf"/>
</dbReference>
<sequence length="164" mass="18028">MACIAYLDGKRPSVVFTRGYYTRTVLAAYDYRDGQLTNRWVFDTNKKGNEKYFGQGNHNIAVGDLDGDGKDEIQFGSCAIDDNGTGLYSTGFGHGDAAHLGDFNPEHEGLEYFMAHEEANNPKVPQIDYRDPKTGKVFWSIPGNGDIGRGVTADIDPNHIGTES</sequence>
<dbReference type="SUPFAM" id="SSF50998">
    <property type="entry name" value="Quinoprotein alcohol dehydrogenase-like"/>
    <property type="match status" value="1"/>
</dbReference>
<reference evidence="2 3" key="1">
    <citation type="submission" date="2023-09" db="EMBL/GenBank/DDBJ databases">
        <title>Thalassobella suaedae gen. nov., sp. nov., a marine bacterium of the family Flavobacteriaceae isolated from a halophyte Suaeda japonica.</title>
        <authorList>
            <person name="Lee S.Y."/>
            <person name="Hwang C.Y."/>
        </authorList>
    </citation>
    <scope>NUCLEOTIDE SEQUENCE [LARGE SCALE GENOMIC DNA]</scope>
    <source>
        <strain evidence="2 3">HL-DH14</strain>
    </source>
</reference>
<accession>A0ABY9XR74</accession>
<feature type="domain" description="Rhamnogalacturonan lyase family 11 C-terminal" evidence="1">
    <location>
        <begin position="1"/>
        <end position="163"/>
    </location>
</feature>
<organism evidence="2 3">
    <name type="scientific">Thalassobellus suaedae</name>
    <dbReference type="NCBI Taxonomy" id="3074124"/>
    <lineage>
        <taxon>Bacteria</taxon>
        <taxon>Pseudomonadati</taxon>
        <taxon>Bacteroidota</taxon>
        <taxon>Flavobacteriia</taxon>
        <taxon>Flavobacteriales</taxon>
        <taxon>Flavobacteriaceae</taxon>
        <taxon>Thalassobellus</taxon>
    </lineage>
</organism>
<evidence type="ECO:0000313" key="2">
    <source>
        <dbReference type="EMBL" id="WNH08389.1"/>
    </source>
</evidence>
<proteinExistence type="predicted"/>
<dbReference type="PANTHER" id="PTHR43118:SF1">
    <property type="entry name" value="RHAMNOGALACTURONAN LYASE (EUROFUNG)"/>
    <property type="match status" value="1"/>
</dbReference>
<dbReference type="InterPro" id="IPR049366">
    <property type="entry name" value="RGL11_C"/>
</dbReference>
<dbReference type="EMBL" id="CP134537">
    <property type="protein sequence ID" value="WNH08389.1"/>
    <property type="molecule type" value="Genomic_DNA"/>
</dbReference>
<dbReference type="Proteomes" id="UP001302806">
    <property type="component" value="Chromosome"/>
</dbReference>
<dbReference type="PANTHER" id="PTHR43118">
    <property type="entry name" value="RHAMNOGALACTURONAN LYASE (EUROFUNG)"/>
    <property type="match status" value="1"/>
</dbReference>
<dbReference type="InterPro" id="IPR034641">
    <property type="entry name" value="RGL11"/>
</dbReference>
<name>A0ABY9XR74_9FLAO</name>
<evidence type="ECO:0000259" key="1">
    <source>
        <dbReference type="Pfam" id="PF21348"/>
    </source>
</evidence>
<dbReference type="Pfam" id="PF21348">
    <property type="entry name" value="RGL11_C"/>
    <property type="match status" value="1"/>
</dbReference>
<evidence type="ECO:0000313" key="3">
    <source>
        <dbReference type="Proteomes" id="UP001302806"/>
    </source>
</evidence>
<gene>
    <name evidence="2" type="ORF">RHP51_14810</name>
</gene>